<evidence type="ECO:0008006" key="3">
    <source>
        <dbReference type="Google" id="ProtNLM"/>
    </source>
</evidence>
<name>A0ABX7NUD4_9BACT</name>
<dbReference type="RefSeq" id="WP_206723977.1">
    <property type="nucleotide sequence ID" value="NZ_CP071090.1"/>
</dbReference>
<keyword evidence="2" id="KW-1185">Reference proteome</keyword>
<organism evidence="1 2">
    <name type="scientific">Pyxidicoccus parkwayensis</name>
    <dbReference type="NCBI Taxonomy" id="2813578"/>
    <lineage>
        <taxon>Bacteria</taxon>
        <taxon>Pseudomonadati</taxon>
        <taxon>Myxococcota</taxon>
        <taxon>Myxococcia</taxon>
        <taxon>Myxococcales</taxon>
        <taxon>Cystobacterineae</taxon>
        <taxon>Myxococcaceae</taxon>
        <taxon>Pyxidicoccus</taxon>
    </lineage>
</organism>
<dbReference type="Proteomes" id="UP000662747">
    <property type="component" value="Chromosome"/>
</dbReference>
<dbReference type="EMBL" id="CP071090">
    <property type="protein sequence ID" value="QSQ22400.1"/>
    <property type="molecule type" value="Genomic_DNA"/>
</dbReference>
<evidence type="ECO:0000313" key="2">
    <source>
        <dbReference type="Proteomes" id="UP000662747"/>
    </source>
</evidence>
<dbReference type="Pfam" id="PF09535">
    <property type="entry name" value="Gmx_para_CXXCG"/>
    <property type="match status" value="1"/>
</dbReference>
<proteinExistence type="predicted"/>
<dbReference type="InterPro" id="IPR011750">
    <property type="entry name" value="Gmx_para_CXXCG"/>
</dbReference>
<reference evidence="1 2" key="1">
    <citation type="submission" date="2021-02" db="EMBL/GenBank/DDBJ databases">
        <title>De Novo genome assembly of isolated myxobacteria.</title>
        <authorList>
            <person name="Stevens D.C."/>
        </authorList>
    </citation>
    <scope>NUCLEOTIDE SEQUENCE [LARGE SCALE GENOMIC DNA]</scope>
    <source>
        <strain evidence="2">SCPEA02</strain>
    </source>
</reference>
<evidence type="ECO:0000313" key="1">
    <source>
        <dbReference type="EMBL" id="QSQ22400.1"/>
    </source>
</evidence>
<sequence>MPRFFKPLLADYRTQKGSYNFAPKWGLPGVTCPECKATWAGAGLHYPAVDLSGHPVAKKLSKAYLEEDFEEFERLRDQVRALLPPDYPLGPGTLFGPQVGKARGPFSALIQPSGGTLLVQPDALKSLQDEGLRGLRGCRTEILFRPKGIPELLDLHIEPRGLLHADCIPKSTPPPCPRCGRRGFSLPKEPILDAASLPTDLDLFRLRNFATVLIVTERFKDVVERFELDGLTFRELPVR</sequence>
<protein>
    <recommendedName>
        <fullName evidence="3">Double-CXXCG motif protein</fullName>
    </recommendedName>
</protein>
<gene>
    <name evidence="1" type="ORF">JY651_46030</name>
</gene>
<dbReference type="NCBIfam" id="TIGR02264">
    <property type="entry name" value="gmx_para_CXXCG"/>
    <property type="match status" value="1"/>
</dbReference>
<accession>A0ABX7NUD4</accession>